<feature type="compositionally biased region" description="Low complexity" evidence="2">
    <location>
        <begin position="965"/>
        <end position="982"/>
    </location>
</feature>
<name>A0ABQ5DSY4_9ASTR</name>
<feature type="region of interest" description="Disordered" evidence="2">
    <location>
        <begin position="296"/>
        <end position="317"/>
    </location>
</feature>
<feature type="domain" description="MULE transposase" evidence="3">
    <location>
        <begin position="579"/>
        <end position="674"/>
    </location>
</feature>
<dbReference type="InterPro" id="IPR018289">
    <property type="entry name" value="MULE_transposase_dom"/>
</dbReference>
<feature type="compositionally biased region" description="Low complexity" evidence="2">
    <location>
        <begin position="884"/>
        <end position="898"/>
    </location>
</feature>
<feature type="compositionally biased region" description="Acidic residues" evidence="2">
    <location>
        <begin position="297"/>
        <end position="307"/>
    </location>
</feature>
<feature type="region of interest" description="Disordered" evidence="2">
    <location>
        <begin position="435"/>
        <end position="463"/>
    </location>
</feature>
<keyword evidence="5" id="KW-1185">Reference proteome</keyword>
<dbReference type="Proteomes" id="UP001151760">
    <property type="component" value="Unassembled WGS sequence"/>
</dbReference>
<dbReference type="PANTHER" id="PTHR31973:SF190">
    <property type="entry name" value="MULE TRANSPOSASE DOMAIN-CONTAINING PROTEIN"/>
    <property type="match status" value="1"/>
</dbReference>
<feature type="compositionally biased region" description="Basic and acidic residues" evidence="2">
    <location>
        <begin position="843"/>
        <end position="854"/>
    </location>
</feature>
<comment type="caution">
    <text evidence="4">The sequence shown here is derived from an EMBL/GenBank/DDBJ whole genome shotgun (WGS) entry which is preliminary data.</text>
</comment>
<sequence>MEASPSTVDGHHRATHRTTRIELWYPGRMYVSGRVDIFDMVDIDLFTVVALNMMMKGCALACEEDVRCLATLVRSFKLIEVYIEHGVTVLDSYLRAPRFRATLEDITDEPASSIAANRTEKILLLTWHESSETTKEPVCYSVTPSSLPQHNSSTHCKDSIYESITPRCMTDCILTPPIDESVITYTQLSGIRGVDTQIHVLPTIQSQFSDINLSFADVAGSVKTQSELPVSEEPDVGPTQEPILAEVSTQEPIVAEVSTQEPIVVEVSTEAPFVEEVGTQEFSVEDVVIEDYVSFGEDGEDAEEGNGQEDKSARTDGEFFYDDEGIDTAYETEYDVQSSEDAGTDDDDDVDEDFLVDEENEIVEPYVDVHLFGISIDLPFDNIGITNLVSDDVLEGDDVDVINVDGFDSDPGNDEERNYRKRRLAELRTEMEGVINASGTGPTGPNRGMEAGPNGSSGPTTRSKKRRIWIFKQVRVNPDILVKAVQDHLQRELEVQISMSKAFRAKAKAEREIRGDHVLQYSMLRDYVVELQSTNPNTTVKIAVERNTDPSLPTRVFQRIYVCLGALKLGFRACRRDLLGLDGAFMKGSFLGQVLVAVGLDSNNGMYLLAYALVEAESKSSWCWFLQCLGDDIDLHPNSNFTFISDRQKGIIPAIKTVYPSAEHKYCLPHIHENMKQGWCGQAYKDLLWRAASIKNVRDFEKCMLEIKTMNPKAHEWLNKIPAKHWDRSHFSGRAKSDLLLNNICEVFNGKIVEGRDKPVITLLEYIREYCMKRIVNVQGVIDKCTGPLTPTVTKIMKSIKKETHLMKVQWNGANKYQVLGSLGDQCVVDVVGRPKKKRKRSKHEDEPFVKDGKLSRKGRTITCQSCGNTGHNKATCKGQGRKATTGGNNAEAGGSASRQAQQTEPIVGQDGSGGSGVGAVLGLSAAGEGAAGGPGGAGVARQGSSRTRWTKRRVQTQRISLQKTTPTQPASQPSTSSQVPVSQIRNADGREIGDGVPTQSSAAGGASERGLYVRIVAGTTKEVVEGSESSISKASSYFTLRVVVVDRQGDIKLCFNSDQAQFSSAREEYFILSSEEVLTLNTRLDLGDLKDSSDDNRSSSVSEDEKYALYGRKRLQKNSSKDEDDSDEDEEEKTNNKKCLMAKASNEVPSKTEYFSDEQSPLDKNDLDSKYSRLCKLGLKVMAKNKTLKQAKIELENEVLELKDKLSSEIRLGQGKCETPECKYRTGASVGGGVGKEWRDVTYARWEVSASINCKFTQHWSMQEELNQFKTKSLQNLSGSHNP</sequence>
<accession>A0ABQ5DSY4</accession>
<feature type="compositionally biased region" description="Acidic residues" evidence="2">
    <location>
        <begin position="1123"/>
        <end position="1133"/>
    </location>
</feature>
<keyword evidence="1" id="KW-0175">Coiled coil</keyword>
<feature type="region of interest" description="Disordered" evidence="2">
    <location>
        <begin position="834"/>
        <end position="854"/>
    </location>
</feature>
<dbReference type="PANTHER" id="PTHR31973">
    <property type="entry name" value="POLYPROTEIN, PUTATIVE-RELATED"/>
    <property type="match status" value="1"/>
</dbReference>
<organism evidence="4 5">
    <name type="scientific">Tanacetum coccineum</name>
    <dbReference type="NCBI Taxonomy" id="301880"/>
    <lineage>
        <taxon>Eukaryota</taxon>
        <taxon>Viridiplantae</taxon>
        <taxon>Streptophyta</taxon>
        <taxon>Embryophyta</taxon>
        <taxon>Tracheophyta</taxon>
        <taxon>Spermatophyta</taxon>
        <taxon>Magnoliopsida</taxon>
        <taxon>eudicotyledons</taxon>
        <taxon>Gunneridae</taxon>
        <taxon>Pentapetalae</taxon>
        <taxon>asterids</taxon>
        <taxon>campanulids</taxon>
        <taxon>Asterales</taxon>
        <taxon>Asteraceae</taxon>
        <taxon>Asteroideae</taxon>
        <taxon>Anthemideae</taxon>
        <taxon>Anthemidinae</taxon>
        <taxon>Tanacetum</taxon>
    </lineage>
</organism>
<feature type="region of interest" description="Disordered" evidence="2">
    <location>
        <begin position="929"/>
        <end position="982"/>
    </location>
</feature>
<evidence type="ECO:0000313" key="4">
    <source>
        <dbReference type="EMBL" id="GJT42296.1"/>
    </source>
</evidence>
<reference evidence="4" key="1">
    <citation type="journal article" date="2022" name="Int. J. Mol. Sci.">
        <title>Draft Genome of Tanacetum Coccineum: Genomic Comparison of Closely Related Tanacetum-Family Plants.</title>
        <authorList>
            <person name="Yamashiro T."/>
            <person name="Shiraishi A."/>
            <person name="Nakayama K."/>
            <person name="Satake H."/>
        </authorList>
    </citation>
    <scope>NUCLEOTIDE SEQUENCE</scope>
</reference>
<evidence type="ECO:0000256" key="2">
    <source>
        <dbReference type="SAM" id="MobiDB-lite"/>
    </source>
</evidence>
<feature type="compositionally biased region" description="Basic and acidic residues" evidence="2">
    <location>
        <begin position="308"/>
        <end position="317"/>
    </location>
</feature>
<feature type="coiled-coil region" evidence="1">
    <location>
        <begin position="1186"/>
        <end position="1213"/>
    </location>
</feature>
<proteinExistence type="predicted"/>
<reference evidence="4" key="2">
    <citation type="submission" date="2022-01" db="EMBL/GenBank/DDBJ databases">
        <authorList>
            <person name="Yamashiro T."/>
            <person name="Shiraishi A."/>
            <person name="Satake H."/>
            <person name="Nakayama K."/>
        </authorList>
    </citation>
    <scope>NUCLEOTIDE SEQUENCE</scope>
</reference>
<dbReference type="Pfam" id="PF10551">
    <property type="entry name" value="MULE"/>
    <property type="match status" value="1"/>
</dbReference>
<gene>
    <name evidence="4" type="ORF">Tco_0951011</name>
</gene>
<evidence type="ECO:0000259" key="3">
    <source>
        <dbReference type="Pfam" id="PF10551"/>
    </source>
</evidence>
<protein>
    <recommendedName>
        <fullName evidence="3">MULE transposase domain-containing protein</fullName>
    </recommendedName>
</protein>
<feature type="region of interest" description="Disordered" evidence="2">
    <location>
        <begin position="870"/>
        <end position="914"/>
    </location>
</feature>
<dbReference type="EMBL" id="BQNB010015633">
    <property type="protein sequence ID" value="GJT42296.1"/>
    <property type="molecule type" value="Genomic_DNA"/>
</dbReference>
<evidence type="ECO:0000256" key="1">
    <source>
        <dbReference type="SAM" id="Coils"/>
    </source>
</evidence>
<evidence type="ECO:0000313" key="5">
    <source>
        <dbReference type="Proteomes" id="UP001151760"/>
    </source>
</evidence>
<feature type="compositionally biased region" description="Gly residues" evidence="2">
    <location>
        <begin position="930"/>
        <end position="939"/>
    </location>
</feature>
<feature type="region of interest" description="Disordered" evidence="2">
    <location>
        <begin position="1113"/>
        <end position="1144"/>
    </location>
</feature>